<protein>
    <submittedName>
        <fullName evidence="1">Uncharacterized protein</fullName>
    </submittedName>
</protein>
<dbReference type="EMBL" id="JBGNUJ010000003">
    <property type="protein sequence ID" value="KAL3962348.1"/>
    <property type="molecule type" value="Genomic_DNA"/>
</dbReference>
<keyword evidence="2" id="KW-1185">Reference proteome</keyword>
<organism evidence="1 2">
    <name type="scientific">Purpureocillium lilacinum</name>
    <name type="common">Paecilomyces lilacinus</name>
    <dbReference type="NCBI Taxonomy" id="33203"/>
    <lineage>
        <taxon>Eukaryota</taxon>
        <taxon>Fungi</taxon>
        <taxon>Dikarya</taxon>
        <taxon>Ascomycota</taxon>
        <taxon>Pezizomycotina</taxon>
        <taxon>Sordariomycetes</taxon>
        <taxon>Hypocreomycetidae</taxon>
        <taxon>Hypocreales</taxon>
        <taxon>Ophiocordycipitaceae</taxon>
        <taxon>Purpureocillium</taxon>
    </lineage>
</organism>
<accession>A0ACC4E4A7</accession>
<reference evidence="1" key="1">
    <citation type="submission" date="2024-12" db="EMBL/GenBank/DDBJ databases">
        <title>Comparative genomics and development of molecular markers within Purpureocillium lilacinum and among Purpureocillium species.</title>
        <authorList>
            <person name="Yeh Z.-Y."/>
            <person name="Ni N.-T."/>
            <person name="Lo P.-H."/>
            <person name="Mushyakhwo K."/>
            <person name="Lin C.-F."/>
            <person name="Nai Y.-S."/>
        </authorList>
    </citation>
    <scope>NUCLEOTIDE SEQUENCE</scope>
    <source>
        <strain evidence="1">NCHU-NPUST-175</strain>
    </source>
</reference>
<sequence>MKRARPDGSQSSPSQDAAEHQPKISRKIRACQACQNRKIKCNLEPGQDQCVRCARLGLSCIVNKSLQTLLDDENEWKKTMEAQMHSLQAALAEVQKVLNLPQSSGVPRVPSVSLDGSSFSQSPDVARAAAPRKAPVRPAAHPPDGHDEGKLGRGRGAGPGGPGHG</sequence>
<proteinExistence type="predicted"/>
<gene>
    <name evidence="1" type="ORF">ACCO45_003871</name>
</gene>
<name>A0ACC4E4A7_PURLI</name>
<evidence type="ECO:0000313" key="2">
    <source>
        <dbReference type="Proteomes" id="UP001638806"/>
    </source>
</evidence>
<dbReference type="Proteomes" id="UP001638806">
    <property type="component" value="Unassembled WGS sequence"/>
</dbReference>
<evidence type="ECO:0000313" key="1">
    <source>
        <dbReference type="EMBL" id="KAL3962348.1"/>
    </source>
</evidence>
<comment type="caution">
    <text evidence="1">The sequence shown here is derived from an EMBL/GenBank/DDBJ whole genome shotgun (WGS) entry which is preliminary data.</text>
</comment>